<proteinExistence type="predicted"/>
<keyword evidence="2" id="KW-1185">Reference proteome</keyword>
<gene>
    <name evidence="1" type="primary">55</name>
    <name evidence="1" type="ORF">SEA_PRAIRIE_55</name>
</gene>
<reference evidence="1" key="1">
    <citation type="submission" date="2021-02" db="EMBL/GenBank/DDBJ databases">
        <authorList>
            <person name="Johnson B.J."/>
            <person name="Isenhart S.H."/>
            <person name="Brown D.K."/>
            <person name="Kleven A.S."/>
            <person name="Bohn B.R."/>
            <person name="Martinez L.A."/>
            <person name="Garcia C.A."/>
            <person name="Zack K.M."/>
            <person name="Garlena R.A."/>
            <person name="Russell D.A."/>
            <person name="Jacobs-Sera D."/>
            <person name="Hatfull G.F."/>
        </authorList>
    </citation>
    <scope>NUCLEOTIDE SEQUENCE</scope>
</reference>
<dbReference type="Proteomes" id="UP000664925">
    <property type="component" value="Segment"/>
</dbReference>
<dbReference type="EMBL" id="MW601223">
    <property type="protein sequence ID" value="QTF82152.1"/>
    <property type="molecule type" value="Genomic_DNA"/>
</dbReference>
<evidence type="ECO:0000313" key="1">
    <source>
        <dbReference type="EMBL" id="QTF82152.1"/>
    </source>
</evidence>
<accession>A0A8A5LRR2</accession>
<organism evidence="1 2">
    <name type="scientific">Arthrobacter phage Prairie</name>
    <dbReference type="NCBI Taxonomy" id="2816463"/>
    <lineage>
        <taxon>Viruses</taxon>
        <taxon>Duplodnaviria</taxon>
        <taxon>Heunggongvirae</taxon>
        <taxon>Uroviricota</taxon>
        <taxon>Caudoviricetes</taxon>
        <taxon>Berryhillviridae</taxon>
        <taxon>Lilmacvirus</taxon>
        <taxon>Lilmacvirus prairie</taxon>
    </lineage>
</organism>
<evidence type="ECO:0000313" key="2">
    <source>
        <dbReference type="Proteomes" id="UP000664925"/>
    </source>
</evidence>
<sequence length="65" mass="7201">MNPAPDRPRLSINWNGGYRGGRRIVNNVLFGASYTYYPGYPSRTLRAYLGLWTATLEIPVGGPDA</sequence>
<protein>
    <submittedName>
        <fullName evidence="1">Uncharacterized protein</fullName>
    </submittedName>
</protein>
<name>A0A8A5LRR2_9CAUD</name>